<dbReference type="OrthoDB" id="9792731at2"/>
<evidence type="ECO:0000313" key="5">
    <source>
        <dbReference type="EMBL" id="TRO82407.1"/>
    </source>
</evidence>
<dbReference type="GO" id="GO:0004190">
    <property type="term" value="F:aspartic-type endopeptidase activity"/>
    <property type="evidence" value="ECO:0007669"/>
    <property type="project" value="UniProtKB-KW"/>
</dbReference>
<dbReference type="InterPro" id="IPR023430">
    <property type="entry name" value="Pept_HybD-like_dom_sf"/>
</dbReference>
<keyword evidence="3" id="KW-0064">Aspartyl protease</keyword>
<gene>
    <name evidence="5" type="ORF">FL622_07470</name>
</gene>
<dbReference type="PANTHER" id="PTHR30302">
    <property type="entry name" value="HYDROGENASE 1 MATURATION PROTEASE"/>
    <property type="match status" value="1"/>
</dbReference>
<dbReference type="RefSeq" id="WP_092057458.1">
    <property type="nucleotide sequence ID" value="NZ_FOJJ01000034.1"/>
</dbReference>
<keyword evidence="6" id="KW-1185">Reference proteome</keyword>
<dbReference type="CDD" id="cd00518">
    <property type="entry name" value="H2MP"/>
    <property type="match status" value="1"/>
</dbReference>
<accession>A0A550JGR7</accession>
<comment type="caution">
    <text evidence="5">The sequence shown here is derived from an EMBL/GenBank/DDBJ whole genome shotgun (WGS) entry which is preliminary data.</text>
</comment>
<dbReference type="NCBIfam" id="TIGR00072">
    <property type="entry name" value="hydrog_prot"/>
    <property type="match status" value="1"/>
</dbReference>
<comment type="similarity">
    <text evidence="1">Belongs to the peptidase A31 family.</text>
</comment>
<dbReference type="Gene3D" id="3.40.50.1450">
    <property type="entry name" value="HybD-like"/>
    <property type="match status" value="1"/>
</dbReference>
<evidence type="ECO:0000256" key="1">
    <source>
        <dbReference type="ARBA" id="ARBA00006814"/>
    </source>
</evidence>
<evidence type="ECO:0000256" key="4">
    <source>
        <dbReference type="ARBA" id="ARBA00022801"/>
    </source>
</evidence>
<reference evidence="5 6" key="1">
    <citation type="submission" date="2019-07" db="EMBL/GenBank/DDBJ databases">
        <title>Insights of Desulfuromonas acetexigens electromicrobiology.</title>
        <authorList>
            <person name="Katuri K."/>
            <person name="Sapireddy V."/>
            <person name="Shaw D.R."/>
            <person name="Saikaly P."/>
        </authorList>
    </citation>
    <scope>NUCLEOTIDE SEQUENCE [LARGE SCALE GENOMIC DNA]</scope>
    <source>
        <strain evidence="5 6">2873</strain>
    </source>
</reference>
<dbReference type="Pfam" id="PF01750">
    <property type="entry name" value="HycI"/>
    <property type="match status" value="1"/>
</dbReference>
<evidence type="ECO:0000256" key="3">
    <source>
        <dbReference type="ARBA" id="ARBA00022750"/>
    </source>
</evidence>
<protein>
    <submittedName>
        <fullName evidence="5">Hydrogenase maturation protease</fullName>
    </submittedName>
</protein>
<keyword evidence="4" id="KW-0378">Hydrolase</keyword>
<dbReference type="EMBL" id="VJVV01000004">
    <property type="protein sequence ID" value="TRO82407.1"/>
    <property type="molecule type" value="Genomic_DNA"/>
</dbReference>
<evidence type="ECO:0000313" key="6">
    <source>
        <dbReference type="Proteomes" id="UP000317155"/>
    </source>
</evidence>
<dbReference type="GO" id="GO:0016485">
    <property type="term" value="P:protein processing"/>
    <property type="evidence" value="ECO:0007669"/>
    <property type="project" value="TreeGrafter"/>
</dbReference>
<dbReference type="InterPro" id="IPR000671">
    <property type="entry name" value="Peptidase_A31"/>
</dbReference>
<dbReference type="PANTHER" id="PTHR30302:SF1">
    <property type="entry name" value="HYDROGENASE 2 MATURATION PROTEASE"/>
    <property type="match status" value="1"/>
</dbReference>
<evidence type="ECO:0000256" key="2">
    <source>
        <dbReference type="ARBA" id="ARBA00022670"/>
    </source>
</evidence>
<sequence>MFRVIGIGNPLMGDDGLGIVAVECLRQMEPPPGVEAIDGGTGGLTLLELFEGAQRVILVDAVDMGKAPGTVVRLALPDLLSVDPALPLSWHAAGVLPALRLGHELSLLPPLWLFGMQPSRIAPGIGLSPAVAAALPELLATLLAFSKSAQ</sequence>
<dbReference type="SUPFAM" id="SSF53163">
    <property type="entry name" value="HybD-like"/>
    <property type="match status" value="1"/>
</dbReference>
<proteinExistence type="inferred from homology"/>
<dbReference type="AlphaFoldDB" id="A0A550JGR7"/>
<dbReference type="GO" id="GO:0008047">
    <property type="term" value="F:enzyme activator activity"/>
    <property type="evidence" value="ECO:0007669"/>
    <property type="project" value="InterPro"/>
</dbReference>
<dbReference type="Proteomes" id="UP000317155">
    <property type="component" value="Unassembled WGS sequence"/>
</dbReference>
<organism evidence="5 6">
    <name type="scientific">Trichloromonas acetexigens</name>
    <dbReference type="NCBI Taxonomy" id="38815"/>
    <lineage>
        <taxon>Bacteria</taxon>
        <taxon>Pseudomonadati</taxon>
        <taxon>Thermodesulfobacteriota</taxon>
        <taxon>Desulfuromonadia</taxon>
        <taxon>Desulfuromonadales</taxon>
        <taxon>Trichloromonadaceae</taxon>
        <taxon>Trichloromonas</taxon>
    </lineage>
</organism>
<dbReference type="PRINTS" id="PR00446">
    <property type="entry name" value="HYDRGNUPTAKE"/>
</dbReference>
<keyword evidence="2 5" id="KW-0645">Protease</keyword>
<name>A0A550JGR7_9BACT</name>